<dbReference type="InterPro" id="IPR001647">
    <property type="entry name" value="HTH_TetR"/>
</dbReference>
<keyword evidence="8" id="KW-1185">Reference proteome</keyword>
<feature type="DNA-binding region" description="H-T-H motif" evidence="4">
    <location>
        <begin position="50"/>
        <end position="69"/>
    </location>
</feature>
<organism evidence="7 8">
    <name type="scientific">Polyangium jinanense</name>
    <dbReference type="NCBI Taxonomy" id="2829994"/>
    <lineage>
        <taxon>Bacteria</taxon>
        <taxon>Pseudomonadati</taxon>
        <taxon>Myxococcota</taxon>
        <taxon>Polyangia</taxon>
        <taxon>Polyangiales</taxon>
        <taxon>Polyangiaceae</taxon>
        <taxon>Polyangium</taxon>
    </lineage>
</organism>
<dbReference type="Gene3D" id="1.10.357.10">
    <property type="entry name" value="Tetracycline Repressor, domain 2"/>
    <property type="match status" value="1"/>
</dbReference>
<gene>
    <name evidence="7" type="ORF">KEG57_27325</name>
</gene>
<proteinExistence type="predicted"/>
<dbReference type="AlphaFoldDB" id="A0A9X3X7M7"/>
<dbReference type="RefSeq" id="WP_372518171.1">
    <property type="nucleotide sequence ID" value="NZ_JAGTJJ010000019.1"/>
</dbReference>
<dbReference type="GO" id="GO:0045892">
    <property type="term" value="P:negative regulation of DNA-templated transcription"/>
    <property type="evidence" value="ECO:0007669"/>
    <property type="project" value="InterPro"/>
</dbReference>
<evidence type="ECO:0000256" key="2">
    <source>
        <dbReference type="ARBA" id="ARBA00023125"/>
    </source>
</evidence>
<dbReference type="Proteomes" id="UP001151081">
    <property type="component" value="Unassembled WGS sequence"/>
</dbReference>
<evidence type="ECO:0000256" key="1">
    <source>
        <dbReference type="ARBA" id="ARBA00023015"/>
    </source>
</evidence>
<name>A0A9X3X7M7_9BACT</name>
<accession>A0A9X3X7M7</accession>
<dbReference type="GO" id="GO:0000976">
    <property type="term" value="F:transcription cis-regulatory region binding"/>
    <property type="evidence" value="ECO:0007669"/>
    <property type="project" value="TreeGrafter"/>
</dbReference>
<evidence type="ECO:0000256" key="3">
    <source>
        <dbReference type="ARBA" id="ARBA00023163"/>
    </source>
</evidence>
<dbReference type="InterPro" id="IPR009057">
    <property type="entry name" value="Homeodomain-like_sf"/>
</dbReference>
<dbReference type="InterPro" id="IPR036271">
    <property type="entry name" value="Tet_transcr_reg_TetR-rel_C_sf"/>
</dbReference>
<dbReference type="SUPFAM" id="SSF46689">
    <property type="entry name" value="Homeodomain-like"/>
    <property type="match status" value="1"/>
</dbReference>
<comment type="caution">
    <text evidence="7">The sequence shown here is derived from an EMBL/GenBank/DDBJ whole genome shotgun (WGS) entry which is preliminary data.</text>
</comment>
<evidence type="ECO:0000256" key="5">
    <source>
        <dbReference type="SAM" id="MobiDB-lite"/>
    </source>
</evidence>
<dbReference type="Pfam" id="PF00440">
    <property type="entry name" value="TetR_N"/>
    <property type="match status" value="1"/>
</dbReference>
<dbReference type="SUPFAM" id="SSF48498">
    <property type="entry name" value="Tetracyclin repressor-like, C-terminal domain"/>
    <property type="match status" value="1"/>
</dbReference>
<reference evidence="7 8" key="1">
    <citation type="submission" date="2021-04" db="EMBL/GenBank/DDBJ databases">
        <title>Genome analysis of Polyangium sp.</title>
        <authorList>
            <person name="Li Y."/>
            <person name="Wang J."/>
        </authorList>
    </citation>
    <scope>NUCLEOTIDE SEQUENCE [LARGE SCALE GENOMIC DNA]</scope>
    <source>
        <strain evidence="7 8">SDU14</strain>
    </source>
</reference>
<dbReference type="PANTHER" id="PTHR30055">
    <property type="entry name" value="HTH-TYPE TRANSCRIPTIONAL REGULATOR RUTR"/>
    <property type="match status" value="1"/>
</dbReference>
<evidence type="ECO:0000259" key="6">
    <source>
        <dbReference type="PROSITE" id="PS50977"/>
    </source>
</evidence>
<feature type="domain" description="HTH tetR-type" evidence="6">
    <location>
        <begin position="27"/>
        <end position="87"/>
    </location>
</feature>
<keyword evidence="2 4" id="KW-0238">DNA-binding</keyword>
<dbReference type="EMBL" id="JAGTJJ010000019">
    <property type="protein sequence ID" value="MDC3984250.1"/>
    <property type="molecule type" value="Genomic_DNA"/>
</dbReference>
<feature type="compositionally biased region" description="Basic and acidic residues" evidence="5">
    <location>
        <begin position="15"/>
        <end position="27"/>
    </location>
</feature>
<keyword evidence="1" id="KW-0805">Transcription regulation</keyword>
<dbReference type="InterPro" id="IPR004111">
    <property type="entry name" value="Repressor_TetR_C"/>
</dbReference>
<evidence type="ECO:0000256" key="4">
    <source>
        <dbReference type="PROSITE-ProRule" id="PRU00335"/>
    </source>
</evidence>
<keyword evidence="3" id="KW-0804">Transcription</keyword>
<dbReference type="GO" id="GO:0003700">
    <property type="term" value="F:DNA-binding transcription factor activity"/>
    <property type="evidence" value="ECO:0007669"/>
    <property type="project" value="TreeGrafter"/>
</dbReference>
<dbReference type="Gene3D" id="1.10.10.60">
    <property type="entry name" value="Homeodomain-like"/>
    <property type="match status" value="1"/>
</dbReference>
<evidence type="ECO:0000313" key="8">
    <source>
        <dbReference type="Proteomes" id="UP001151081"/>
    </source>
</evidence>
<dbReference type="InterPro" id="IPR050109">
    <property type="entry name" value="HTH-type_TetR-like_transc_reg"/>
</dbReference>
<dbReference type="Pfam" id="PF02909">
    <property type="entry name" value="TetR_C_1"/>
    <property type="match status" value="1"/>
</dbReference>
<feature type="region of interest" description="Disordered" evidence="5">
    <location>
        <begin position="1"/>
        <end position="27"/>
    </location>
</feature>
<dbReference type="PANTHER" id="PTHR30055:SF151">
    <property type="entry name" value="TRANSCRIPTIONAL REGULATORY PROTEIN"/>
    <property type="match status" value="1"/>
</dbReference>
<evidence type="ECO:0000313" key="7">
    <source>
        <dbReference type="EMBL" id="MDC3984250.1"/>
    </source>
</evidence>
<dbReference type="PROSITE" id="PS50977">
    <property type="entry name" value="HTH_TETR_2"/>
    <property type="match status" value="1"/>
</dbReference>
<sequence length="245" mass="26275">MAARTKAEGAALLWERPEPPKRPAPEPLSRERIVTAAIALADRDGLEAVSLRNVAAALGAGPMRLYGYMESKDELLELMVDAVYGEMNAAGAPKGDWKTALRTLSHRTRDASKKHPWFVELLGGRPQLGPNALAHLEAGLAALSGAKGFDDIDHVVTALGTVNAYVVGAIRSEASELLAQRATGMTEKEWQEATGPYIERLIATGRFPTLARVVHDAKHPPADVVFEQGLDCVLDGIAASVKRAR</sequence>
<protein>
    <submittedName>
        <fullName evidence="7">TetR/AcrR family transcriptional regulator</fullName>
    </submittedName>
</protein>